<evidence type="ECO:0000313" key="1">
    <source>
        <dbReference type="EMBL" id="CAG5102620.1"/>
    </source>
</evidence>
<name>A0A8J2HLM2_COTCN</name>
<reference evidence="1" key="1">
    <citation type="submission" date="2021-04" db="EMBL/GenBank/DDBJ databases">
        <authorList>
            <person name="Chebbi M.A.C M."/>
        </authorList>
    </citation>
    <scope>NUCLEOTIDE SEQUENCE</scope>
</reference>
<protein>
    <submittedName>
        <fullName evidence="1">Uncharacterized protein</fullName>
    </submittedName>
</protein>
<proteinExistence type="predicted"/>
<evidence type="ECO:0000313" key="2">
    <source>
        <dbReference type="Proteomes" id="UP000786811"/>
    </source>
</evidence>
<keyword evidence="2" id="KW-1185">Reference proteome</keyword>
<dbReference type="AlphaFoldDB" id="A0A8J2HLM2"/>
<sequence length="80" mass="8906">MLILGLGCYSGVKLYKETICGKDNCCKYELTLTLITGNSTGPALNDHIWADRFTIPWLLRAHDSLIEDPAPSEEDPHTQT</sequence>
<comment type="caution">
    <text evidence="1">The sequence shown here is derived from an EMBL/GenBank/DDBJ whole genome shotgun (WGS) entry which is preliminary data.</text>
</comment>
<accession>A0A8J2HLM2</accession>
<dbReference type="Proteomes" id="UP000786811">
    <property type="component" value="Unassembled WGS sequence"/>
</dbReference>
<dbReference type="EMBL" id="CAJNRD030001123">
    <property type="protein sequence ID" value="CAG5102620.1"/>
    <property type="molecule type" value="Genomic_DNA"/>
</dbReference>
<gene>
    <name evidence="1" type="ORF">HICCMSTLAB_LOCUS11106</name>
</gene>
<organism evidence="1 2">
    <name type="scientific">Cotesia congregata</name>
    <name type="common">Parasitoid wasp</name>
    <name type="synonym">Apanteles congregatus</name>
    <dbReference type="NCBI Taxonomy" id="51543"/>
    <lineage>
        <taxon>Eukaryota</taxon>
        <taxon>Metazoa</taxon>
        <taxon>Ecdysozoa</taxon>
        <taxon>Arthropoda</taxon>
        <taxon>Hexapoda</taxon>
        <taxon>Insecta</taxon>
        <taxon>Pterygota</taxon>
        <taxon>Neoptera</taxon>
        <taxon>Endopterygota</taxon>
        <taxon>Hymenoptera</taxon>
        <taxon>Apocrita</taxon>
        <taxon>Ichneumonoidea</taxon>
        <taxon>Braconidae</taxon>
        <taxon>Microgastrinae</taxon>
        <taxon>Cotesia</taxon>
    </lineage>
</organism>